<accession>A0A1U7DL51</accession>
<gene>
    <name evidence="1" type="ORF">BV394_14205</name>
</gene>
<dbReference type="Gene3D" id="1.20.1260.100">
    <property type="entry name" value="TspO/MBR protein"/>
    <property type="match status" value="1"/>
</dbReference>
<name>A0A1U7DL51_9RHOB</name>
<accession>A0A2M9DBE5</accession>
<evidence type="ECO:0000313" key="2">
    <source>
        <dbReference type="Proteomes" id="UP000187266"/>
    </source>
</evidence>
<organism evidence="1 2">
    <name type="scientific">Brevirhabdus pacifica</name>
    <dbReference type="NCBI Taxonomy" id="1267768"/>
    <lineage>
        <taxon>Bacteria</taxon>
        <taxon>Pseudomonadati</taxon>
        <taxon>Pseudomonadota</taxon>
        <taxon>Alphaproteobacteria</taxon>
        <taxon>Rhodobacterales</taxon>
        <taxon>Paracoccaceae</taxon>
        <taxon>Brevirhabdus</taxon>
    </lineage>
</organism>
<keyword evidence="2" id="KW-1185">Reference proteome</keyword>
<dbReference type="AlphaFoldDB" id="A0A1U7DL51"/>
<dbReference type="PANTHER" id="PTHR33802:SF1">
    <property type="entry name" value="XK-RELATED PROTEIN"/>
    <property type="match status" value="1"/>
</dbReference>
<reference evidence="1 2" key="1">
    <citation type="submission" date="2017-01" db="EMBL/GenBank/DDBJ databases">
        <title>Genomic analysis of Xuhuaishuia manganoxidans DY6-4.</title>
        <authorList>
            <person name="Wang X."/>
        </authorList>
    </citation>
    <scope>NUCLEOTIDE SEQUENCE [LARGE SCALE GENOMIC DNA]</scope>
    <source>
        <strain evidence="1 2">DY6-4</strain>
    </source>
</reference>
<protein>
    <submittedName>
        <fullName evidence="1">Uncharacterized protein</fullName>
    </submittedName>
</protein>
<dbReference type="STRING" id="1267768.BV394_14205"/>
<sequence>MTARSRKGLLATVTLIATLAFVAAPFLTPGFGGFDPDLYPVPQVDPPVQPAGWAFSIWGVIYLWLLVSAGFGWWRRGGDARWNAARPALALSLGLGSAWLVVALQSPLWATVLIWLMLAAALVALWRTPLKDRIWLRGPVALYAGWLSAASLVSLGLLGAGYGVAPDLLGERGWAALVILAAIVLGGAVQARLSRAPFYGLGIAWALIGITAQNLGDAPILAGLAAIGAAILLLLAARSARG</sequence>
<dbReference type="RefSeq" id="WP_076980741.1">
    <property type="nucleotide sequence ID" value="NZ_CP019124.1"/>
</dbReference>
<dbReference type="Proteomes" id="UP000187266">
    <property type="component" value="Chromosome"/>
</dbReference>
<evidence type="ECO:0000313" key="1">
    <source>
        <dbReference type="EMBL" id="APX90724.1"/>
    </source>
</evidence>
<dbReference type="PANTHER" id="PTHR33802">
    <property type="entry name" value="SI:CH211-161H7.5-RELATED"/>
    <property type="match status" value="1"/>
</dbReference>
<proteinExistence type="predicted"/>
<dbReference type="EMBL" id="CP019124">
    <property type="protein sequence ID" value="APX90724.1"/>
    <property type="molecule type" value="Genomic_DNA"/>
</dbReference>
<dbReference type="OrthoDB" id="5189031at2"/>
<dbReference type="InterPro" id="IPR038330">
    <property type="entry name" value="TspO/MBR-related_sf"/>
</dbReference>